<dbReference type="GO" id="GO:0005737">
    <property type="term" value="C:cytoplasm"/>
    <property type="evidence" value="ECO:0007669"/>
    <property type="project" value="TreeGrafter"/>
</dbReference>
<dbReference type="OMA" id="DYHLEVP"/>
<dbReference type="CDD" id="cd07816">
    <property type="entry name" value="Bet_v1-like"/>
    <property type="match status" value="1"/>
</dbReference>
<accession>A0A4Y7IS03</accession>
<proteinExistence type="inferred from homology"/>
<dbReference type="GO" id="GO:0009820">
    <property type="term" value="P:alkaloid metabolic process"/>
    <property type="evidence" value="ECO:0007669"/>
    <property type="project" value="UniProtKB-KW"/>
</dbReference>
<dbReference type="InterPro" id="IPR050279">
    <property type="entry name" value="Plant_def-hormone_signal"/>
</dbReference>
<feature type="domain" description="Bet v I/Major latex protein" evidence="3">
    <location>
        <begin position="3"/>
        <end position="129"/>
    </location>
</feature>
<evidence type="ECO:0000313" key="4">
    <source>
        <dbReference type="EMBL" id="RZC50215.1"/>
    </source>
</evidence>
<dbReference type="EMBL" id="CM010716">
    <property type="protein sequence ID" value="RZC50215.1"/>
    <property type="molecule type" value="Genomic_DNA"/>
</dbReference>
<evidence type="ECO:0000256" key="1">
    <source>
        <dbReference type="ARBA" id="ARBA00009744"/>
    </source>
</evidence>
<dbReference type="Gene3D" id="3.30.530.20">
    <property type="match status" value="1"/>
</dbReference>
<dbReference type="SUPFAM" id="SSF55961">
    <property type="entry name" value="Bet v1-like"/>
    <property type="match status" value="1"/>
</dbReference>
<dbReference type="InterPro" id="IPR000916">
    <property type="entry name" value="Bet_v_I/MLP"/>
</dbReference>
<protein>
    <recommendedName>
        <fullName evidence="3">Bet v I/Major latex protein domain-containing protein</fullName>
    </recommendedName>
</protein>
<comment type="similarity">
    <text evidence="1">Belongs to the BetVI family.</text>
</comment>
<dbReference type="GO" id="GO:0005634">
    <property type="term" value="C:nucleus"/>
    <property type="evidence" value="ECO:0007669"/>
    <property type="project" value="TreeGrafter"/>
</dbReference>
<name>A0A4Y7IS03_PAPSO</name>
<dbReference type="GO" id="GO:0010427">
    <property type="term" value="F:abscisic acid binding"/>
    <property type="evidence" value="ECO:0007669"/>
    <property type="project" value="TreeGrafter"/>
</dbReference>
<dbReference type="GO" id="GO:0009738">
    <property type="term" value="P:abscisic acid-activated signaling pathway"/>
    <property type="evidence" value="ECO:0007669"/>
    <property type="project" value="TreeGrafter"/>
</dbReference>
<evidence type="ECO:0000313" key="5">
    <source>
        <dbReference type="Proteomes" id="UP000316621"/>
    </source>
</evidence>
<keyword evidence="2" id="KW-0017">Alkaloid metabolism</keyword>
<gene>
    <name evidence="4" type="ORF">C5167_018641</name>
</gene>
<evidence type="ECO:0000256" key="2">
    <source>
        <dbReference type="ARBA" id="ARBA00022589"/>
    </source>
</evidence>
<dbReference type="GO" id="GO:0038023">
    <property type="term" value="F:signaling receptor activity"/>
    <property type="evidence" value="ECO:0007669"/>
    <property type="project" value="TreeGrafter"/>
</dbReference>
<dbReference type="AlphaFoldDB" id="A0A4Y7IS03"/>
<evidence type="ECO:0000259" key="3">
    <source>
        <dbReference type="Pfam" id="PF00407"/>
    </source>
</evidence>
<dbReference type="GO" id="GO:0006952">
    <property type="term" value="P:defense response"/>
    <property type="evidence" value="ECO:0007669"/>
    <property type="project" value="InterPro"/>
</dbReference>
<dbReference type="OrthoDB" id="1879545at2759"/>
<organism evidence="4 5">
    <name type="scientific">Papaver somniferum</name>
    <name type="common">Opium poppy</name>
    <dbReference type="NCBI Taxonomy" id="3469"/>
    <lineage>
        <taxon>Eukaryota</taxon>
        <taxon>Viridiplantae</taxon>
        <taxon>Streptophyta</taxon>
        <taxon>Embryophyta</taxon>
        <taxon>Tracheophyta</taxon>
        <taxon>Spermatophyta</taxon>
        <taxon>Magnoliopsida</taxon>
        <taxon>Ranunculales</taxon>
        <taxon>Papaveraceae</taxon>
        <taxon>Papaveroideae</taxon>
        <taxon>Papaver</taxon>
    </lineage>
</organism>
<dbReference type="GO" id="GO:0004864">
    <property type="term" value="F:protein phosphatase inhibitor activity"/>
    <property type="evidence" value="ECO:0007669"/>
    <property type="project" value="TreeGrafter"/>
</dbReference>
<dbReference type="Gramene" id="RZC50215">
    <property type="protein sequence ID" value="RZC50215"/>
    <property type="gene ID" value="C5167_018641"/>
</dbReference>
<keyword evidence="5" id="KW-1185">Reference proteome</keyword>
<sequence>MVKYMLSSELEVAAPAEFVWAVFSSKEVPKLVPKLLPSAFEKVKILEGDGGLGTVIDLVYPQGHVPLSYKEKIVTVNNQERLKETQQIEGGYLDMGVTFLIESFQMIEKDADSCIIKSTVRYEVPDDLAHNVSHLISADHLLTMAKVGAKYALSLRQ</sequence>
<reference evidence="4 5" key="1">
    <citation type="journal article" date="2018" name="Science">
        <title>The opium poppy genome and morphinan production.</title>
        <authorList>
            <person name="Guo L."/>
            <person name="Winzer T."/>
            <person name="Yang X."/>
            <person name="Li Y."/>
            <person name="Ning Z."/>
            <person name="He Z."/>
            <person name="Teodor R."/>
            <person name="Lu Y."/>
            <person name="Bowser T.A."/>
            <person name="Graham I.A."/>
            <person name="Ye K."/>
        </authorList>
    </citation>
    <scope>NUCLEOTIDE SEQUENCE [LARGE SCALE GENOMIC DNA]</scope>
    <source>
        <strain evidence="5">cv. HN1</strain>
        <tissue evidence="4">Leaves</tissue>
    </source>
</reference>
<dbReference type="PANTHER" id="PTHR31213:SF19">
    <property type="entry name" value="BET V I_MAJOR LATEX PROTEIN DOMAIN-CONTAINING PROTEIN"/>
    <property type="match status" value="1"/>
</dbReference>
<dbReference type="InterPro" id="IPR023393">
    <property type="entry name" value="START-like_dom_sf"/>
</dbReference>
<dbReference type="Pfam" id="PF00407">
    <property type="entry name" value="Bet_v_1"/>
    <property type="match status" value="1"/>
</dbReference>
<dbReference type="PANTHER" id="PTHR31213">
    <property type="entry name" value="OS08G0374000 PROTEIN-RELATED"/>
    <property type="match status" value="1"/>
</dbReference>
<dbReference type="Proteomes" id="UP000316621">
    <property type="component" value="Chromosome 2"/>
</dbReference>